<dbReference type="OrthoDB" id="5959761at2759"/>
<gene>
    <name evidence="4" type="ORF">FIBSPDRAFT_821944</name>
</gene>
<evidence type="ECO:0000256" key="2">
    <source>
        <dbReference type="SAM" id="SignalP"/>
    </source>
</evidence>
<sequence>MAAIKFLNLFALSSLALLACSFGATPVAALSVDGIHARDVSAHGHDAIAKRKRAETSSVAGKSCKVRSTAVPSSSSSKKAAAPSTTPAAASSKAASTKAASSKAASSSSKATSSSKSSSSAPSTSTGSATSSGKKVGLAWANGNSPNLANFVSSHTNLLYTWSPSFPSNCKSLGLNPMPMLWGPNQISDFKKLVVKGYANIAMGFNEPNEKGQSNMDAGYGATLWKEYLEPLKNEGYQLVAPTTSSNPNGRVWVDAWYKACAGGCNPDFHGVHYYDVTAQGMITYMEAWHSAYNKPIMATEFACQNFNNGAQCSVSQTDAFWQTVVEFMESTEWVTAYFGFGVMTDMQGVNTDNQLMTSAGKPTALGQKYINASF</sequence>
<dbReference type="PANTHER" id="PTHR34154:SF3">
    <property type="entry name" value="ALKALI-SENSITIVE LINKAGE PROTEIN 1"/>
    <property type="match status" value="1"/>
</dbReference>
<reference evidence="4 5" key="1">
    <citation type="journal article" date="2016" name="Mol. Biol. Evol.">
        <title>Comparative Genomics of Early-Diverging Mushroom-Forming Fungi Provides Insights into the Origins of Lignocellulose Decay Capabilities.</title>
        <authorList>
            <person name="Nagy L.G."/>
            <person name="Riley R."/>
            <person name="Tritt A."/>
            <person name="Adam C."/>
            <person name="Daum C."/>
            <person name="Floudas D."/>
            <person name="Sun H."/>
            <person name="Yadav J.S."/>
            <person name="Pangilinan J."/>
            <person name="Larsson K.H."/>
            <person name="Matsuura K."/>
            <person name="Barry K."/>
            <person name="Labutti K."/>
            <person name="Kuo R."/>
            <person name="Ohm R.A."/>
            <person name="Bhattacharya S.S."/>
            <person name="Shirouzu T."/>
            <person name="Yoshinaga Y."/>
            <person name="Martin F.M."/>
            <person name="Grigoriev I.V."/>
            <person name="Hibbett D.S."/>
        </authorList>
    </citation>
    <scope>NUCLEOTIDE SEQUENCE [LARGE SCALE GENOMIC DNA]</scope>
    <source>
        <strain evidence="4 5">CBS 109695</strain>
    </source>
</reference>
<protein>
    <submittedName>
        <fullName evidence="4">Glycoside hydrolase family 128 protein</fullName>
    </submittedName>
</protein>
<feature type="domain" description="Asl1-like glycosyl hydrolase catalytic" evidence="3">
    <location>
        <begin position="137"/>
        <end position="370"/>
    </location>
</feature>
<keyword evidence="4" id="KW-0378">Hydrolase</keyword>
<keyword evidence="5" id="KW-1185">Reference proteome</keyword>
<dbReference type="GO" id="GO:0071966">
    <property type="term" value="P:fungal-type cell wall polysaccharide metabolic process"/>
    <property type="evidence" value="ECO:0007669"/>
    <property type="project" value="TreeGrafter"/>
</dbReference>
<keyword evidence="2" id="KW-0732">Signal</keyword>
<dbReference type="Gene3D" id="3.20.20.80">
    <property type="entry name" value="Glycosidases"/>
    <property type="match status" value="1"/>
</dbReference>
<evidence type="ECO:0000259" key="3">
    <source>
        <dbReference type="Pfam" id="PF11790"/>
    </source>
</evidence>
<dbReference type="GO" id="GO:0009277">
    <property type="term" value="C:fungal-type cell wall"/>
    <property type="evidence" value="ECO:0007669"/>
    <property type="project" value="TreeGrafter"/>
</dbReference>
<proteinExistence type="predicted"/>
<dbReference type="InterPro" id="IPR053183">
    <property type="entry name" value="ASL1"/>
</dbReference>
<accession>A0A166N4J7</accession>
<name>A0A166N4J7_9AGAM</name>
<dbReference type="STRING" id="436010.A0A166N4J7"/>
<dbReference type="PANTHER" id="PTHR34154">
    <property type="entry name" value="ALKALI-SENSITIVE LINKAGE PROTEIN 1"/>
    <property type="match status" value="1"/>
</dbReference>
<feature type="signal peptide" evidence="2">
    <location>
        <begin position="1"/>
        <end position="29"/>
    </location>
</feature>
<evidence type="ECO:0000313" key="4">
    <source>
        <dbReference type="EMBL" id="KZP24635.1"/>
    </source>
</evidence>
<dbReference type="Pfam" id="PF11790">
    <property type="entry name" value="Glyco_hydro_cc"/>
    <property type="match status" value="1"/>
</dbReference>
<evidence type="ECO:0000313" key="5">
    <source>
        <dbReference type="Proteomes" id="UP000076532"/>
    </source>
</evidence>
<dbReference type="Proteomes" id="UP000076532">
    <property type="component" value="Unassembled WGS sequence"/>
</dbReference>
<organism evidence="4 5">
    <name type="scientific">Athelia psychrophila</name>
    <dbReference type="NCBI Taxonomy" id="1759441"/>
    <lineage>
        <taxon>Eukaryota</taxon>
        <taxon>Fungi</taxon>
        <taxon>Dikarya</taxon>
        <taxon>Basidiomycota</taxon>
        <taxon>Agaricomycotina</taxon>
        <taxon>Agaricomycetes</taxon>
        <taxon>Agaricomycetidae</taxon>
        <taxon>Atheliales</taxon>
        <taxon>Atheliaceae</taxon>
        <taxon>Athelia</taxon>
    </lineage>
</organism>
<dbReference type="SUPFAM" id="SSF51445">
    <property type="entry name" value="(Trans)glycosidases"/>
    <property type="match status" value="1"/>
</dbReference>
<dbReference type="PROSITE" id="PS51257">
    <property type="entry name" value="PROKAR_LIPOPROTEIN"/>
    <property type="match status" value="1"/>
</dbReference>
<dbReference type="EMBL" id="KV417525">
    <property type="protein sequence ID" value="KZP24635.1"/>
    <property type="molecule type" value="Genomic_DNA"/>
</dbReference>
<evidence type="ECO:0000256" key="1">
    <source>
        <dbReference type="SAM" id="MobiDB-lite"/>
    </source>
</evidence>
<dbReference type="AlphaFoldDB" id="A0A166N4J7"/>
<dbReference type="GO" id="GO:0016787">
    <property type="term" value="F:hydrolase activity"/>
    <property type="evidence" value="ECO:0007669"/>
    <property type="project" value="UniProtKB-KW"/>
</dbReference>
<dbReference type="InterPro" id="IPR024655">
    <property type="entry name" value="Asl1_glyco_hydro_catalytic"/>
</dbReference>
<dbReference type="InterPro" id="IPR017853">
    <property type="entry name" value="GH"/>
</dbReference>
<feature type="chain" id="PRO_5007877663" evidence="2">
    <location>
        <begin position="30"/>
        <end position="375"/>
    </location>
</feature>
<feature type="region of interest" description="Disordered" evidence="1">
    <location>
        <begin position="69"/>
        <end position="134"/>
    </location>
</feature>